<evidence type="ECO:0000256" key="10">
    <source>
        <dbReference type="SAM" id="MobiDB-lite"/>
    </source>
</evidence>
<feature type="domain" description="ABC transmembrane type-1" evidence="13">
    <location>
        <begin position="54"/>
        <end position="337"/>
    </location>
</feature>
<feature type="compositionally biased region" description="Basic and acidic residues" evidence="10">
    <location>
        <begin position="9"/>
        <end position="22"/>
    </location>
</feature>
<evidence type="ECO:0000259" key="12">
    <source>
        <dbReference type="PROSITE" id="PS50893"/>
    </source>
</evidence>
<feature type="transmembrane region" description="Helical" evidence="11">
    <location>
        <begin position="90"/>
        <end position="111"/>
    </location>
</feature>
<dbReference type="SUPFAM" id="SSF90123">
    <property type="entry name" value="ABC transporter transmembrane region"/>
    <property type="match status" value="1"/>
</dbReference>
<evidence type="ECO:0000256" key="6">
    <source>
        <dbReference type="ARBA" id="ARBA00022741"/>
    </source>
</evidence>
<dbReference type="GO" id="GO:0005524">
    <property type="term" value="F:ATP binding"/>
    <property type="evidence" value="ECO:0007669"/>
    <property type="project" value="UniProtKB-KW"/>
</dbReference>
<evidence type="ECO:0000313" key="14">
    <source>
        <dbReference type="EMBL" id="SDI44222.1"/>
    </source>
</evidence>
<dbReference type="PROSITE" id="PS50893">
    <property type="entry name" value="ABC_TRANSPORTER_2"/>
    <property type="match status" value="1"/>
</dbReference>
<dbReference type="Pfam" id="PF00664">
    <property type="entry name" value="ABC_membrane"/>
    <property type="match status" value="1"/>
</dbReference>
<feature type="domain" description="ABC transporter" evidence="12">
    <location>
        <begin position="368"/>
        <end position="603"/>
    </location>
</feature>
<evidence type="ECO:0000256" key="3">
    <source>
        <dbReference type="ARBA" id="ARBA00022475"/>
    </source>
</evidence>
<dbReference type="FunFam" id="3.40.50.300:FF:001001">
    <property type="entry name" value="Multidrug ABC transporter ATP-binding protein"/>
    <property type="match status" value="1"/>
</dbReference>
<evidence type="ECO:0000259" key="13">
    <source>
        <dbReference type="PROSITE" id="PS50929"/>
    </source>
</evidence>
<dbReference type="AlphaFoldDB" id="A0A1G8KLG9"/>
<dbReference type="SMART" id="SM00382">
    <property type="entry name" value="AAA"/>
    <property type="match status" value="1"/>
</dbReference>
<proteinExistence type="predicted"/>
<feature type="transmembrane region" description="Helical" evidence="11">
    <location>
        <begin position="52"/>
        <end position="78"/>
    </location>
</feature>
<dbReference type="SUPFAM" id="SSF52540">
    <property type="entry name" value="P-loop containing nucleoside triphosphate hydrolases"/>
    <property type="match status" value="1"/>
</dbReference>
<dbReference type="PANTHER" id="PTHR43394:SF1">
    <property type="entry name" value="ATP-BINDING CASSETTE SUB-FAMILY B MEMBER 10, MITOCHONDRIAL"/>
    <property type="match status" value="1"/>
</dbReference>
<feature type="transmembrane region" description="Helical" evidence="11">
    <location>
        <begin position="284"/>
        <end position="301"/>
    </location>
</feature>
<keyword evidence="4" id="KW-0997">Cell inner membrane</keyword>
<organism evidence="14 15">
    <name type="scientific">Sinosporangium album</name>
    <dbReference type="NCBI Taxonomy" id="504805"/>
    <lineage>
        <taxon>Bacteria</taxon>
        <taxon>Bacillati</taxon>
        <taxon>Actinomycetota</taxon>
        <taxon>Actinomycetes</taxon>
        <taxon>Streptosporangiales</taxon>
        <taxon>Streptosporangiaceae</taxon>
        <taxon>Sinosporangium</taxon>
    </lineage>
</organism>
<feature type="region of interest" description="Disordered" evidence="10">
    <location>
        <begin position="1"/>
        <end position="22"/>
    </location>
</feature>
<dbReference type="GO" id="GO:0015421">
    <property type="term" value="F:ABC-type oligopeptide transporter activity"/>
    <property type="evidence" value="ECO:0007669"/>
    <property type="project" value="TreeGrafter"/>
</dbReference>
<keyword evidence="9 11" id="KW-0472">Membrane</keyword>
<keyword evidence="7 14" id="KW-0067">ATP-binding</keyword>
<keyword evidence="8 11" id="KW-1133">Transmembrane helix</keyword>
<keyword evidence="2" id="KW-0813">Transport</keyword>
<dbReference type="CDD" id="cd07346">
    <property type="entry name" value="ABC_6TM_exporters"/>
    <property type="match status" value="1"/>
</dbReference>
<dbReference type="InterPro" id="IPR027417">
    <property type="entry name" value="P-loop_NTPase"/>
</dbReference>
<dbReference type="GO" id="GO:0005886">
    <property type="term" value="C:plasma membrane"/>
    <property type="evidence" value="ECO:0007669"/>
    <property type="project" value="UniProtKB-SubCell"/>
</dbReference>
<evidence type="ECO:0000256" key="1">
    <source>
        <dbReference type="ARBA" id="ARBA00004651"/>
    </source>
</evidence>
<evidence type="ECO:0000256" key="2">
    <source>
        <dbReference type="ARBA" id="ARBA00022448"/>
    </source>
</evidence>
<dbReference type="Gene3D" id="1.20.1560.10">
    <property type="entry name" value="ABC transporter type 1, transmembrane domain"/>
    <property type="match status" value="1"/>
</dbReference>
<dbReference type="STRING" id="504805.SAMN05421505_15213"/>
<dbReference type="Proteomes" id="UP000198923">
    <property type="component" value="Unassembled WGS sequence"/>
</dbReference>
<keyword evidence="5 11" id="KW-0812">Transmembrane</keyword>
<dbReference type="Pfam" id="PF00005">
    <property type="entry name" value="ABC_tran"/>
    <property type="match status" value="1"/>
</dbReference>
<evidence type="ECO:0000256" key="4">
    <source>
        <dbReference type="ARBA" id="ARBA00022519"/>
    </source>
</evidence>
<dbReference type="InterPro" id="IPR039421">
    <property type="entry name" value="Type_1_exporter"/>
</dbReference>
<dbReference type="EMBL" id="FNCN01000052">
    <property type="protein sequence ID" value="SDI44222.1"/>
    <property type="molecule type" value="Genomic_DNA"/>
</dbReference>
<feature type="transmembrane region" description="Helical" evidence="11">
    <location>
        <begin position="169"/>
        <end position="188"/>
    </location>
</feature>
<evidence type="ECO:0000256" key="5">
    <source>
        <dbReference type="ARBA" id="ARBA00022692"/>
    </source>
</evidence>
<gene>
    <name evidence="14" type="ORF">SAMN05421505_15213</name>
</gene>
<dbReference type="InterPro" id="IPR036640">
    <property type="entry name" value="ABC1_TM_sf"/>
</dbReference>
<keyword evidence="15" id="KW-1185">Reference proteome</keyword>
<dbReference type="InterPro" id="IPR011527">
    <property type="entry name" value="ABC1_TM_dom"/>
</dbReference>
<evidence type="ECO:0000256" key="11">
    <source>
        <dbReference type="SAM" id="Phobius"/>
    </source>
</evidence>
<evidence type="ECO:0000256" key="8">
    <source>
        <dbReference type="ARBA" id="ARBA00022989"/>
    </source>
</evidence>
<sequence>MSLDTDLNTDLKADPDTGARRPDESLEALMPVATTAQTRRAAMALLRPHRGLVALAAALLTAATLTGLATPMLLGHLVDVVIEGEDVTRLITLTGVALAGVAALSAVLNAVSHYYVIRAGEQAAAGLREEVMEHALNLPLAQVERAGRGDLVSRVTSDVRVVTSATSEVLPKFVSALLTVGLTIVGLGVLDWRFAVAALLAVPIQARALVWYLRRSKPIYAAERAAEGQMAGRVLDSVGAADTVTALRLGPAHLRAAEDKSNAVVSLSLRTVVLITRFYGRLNLAELVGLSAVLVAGFFLVSDKSVTVGAATAAALFFHRLFSPIGQLLGLFDDLQEAGAGLARLVGVTLVERRPEPADPPAPRDASVAADGLVFGYRDGRDVLSGVSLAIEPGERVAVVGTTGAGKSSLVRVLAGVHEPRHGSVLLGGVPRAELGMYGTSRAIAMVTQEVHVFAGTVADDLRLAAGPDAGDGELLAALEAVGARSWVEALPDGLRTRVGEGAWSLTATQAQQLALARLMLVPAQIVVLDEATAEAGSSGALALEASAEAVMRGRTAIVVAHRLQQAARADRVIVMSEGRIVEQGTHDDLAVGTGVYARLWAAWSDTRPAQAPTDQRGSAISGGNVK</sequence>
<dbReference type="InterPro" id="IPR003439">
    <property type="entry name" value="ABC_transporter-like_ATP-bd"/>
</dbReference>
<comment type="subcellular location">
    <subcellularLocation>
        <location evidence="1">Cell membrane</location>
        <topology evidence="1">Multi-pass membrane protein</topology>
    </subcellularLocation>
</comment>
<dbReference type="RefSeq" id="WP_245691540.1">
    <property type="nucleotide sequence ID" value="NZ_FNCN01000052.1"/>
</dbReference>
<accession>A0A1G8KLG9</accession>
<evidence type="ECO:0000256" key="9">
    <source>
        <dbReference type="ARBA" id="ARBA00023136"/>
    </source>
</evidence>
<dbReference type="Gene3D" id="3.40.50.300">
    <property type="entry name" value="P-loop containing nucleotide triphosphate hydrolases"/>
    <property type="match status" value="1"/>
</dbReference>
<dbReference type="InterPro" id="IPR003593">
    <property type="entry name" value="AAA+_ATPase"/>
</dbReference>
<dbReference type="PROSITE" id="PS50929">
    <property type="entry name" value="ABC_TM1F"/>
    <property type="match status" value="1"/>
</dbReference>
<keyword evidence="3" id="KW-1003">Cell membrane</keyword>
<dbReference type="GO" id="GO:0016887">
    <property type="term" value="F:ATP hydrolysis activity"/>
    <property type="evidence" value="ECO:0007669"/>
    <property type="project" value="InterPro"/>
</dbReference>
<protein>
    <submittedName>
        <fullName evidence="14">ATP-binding cassette, subfamily C</fullName>
    </submittedName>
</protein>
<name>A0A1G8KLG9_9ACTN</name>
<feature type="transmembrane region" description="Helical" evidence="11">
    <location>
        <begin position="194"/>
        <end position="213"/>
    </location>
</feature>
<evidence type="ECO:0000313" key="15">
    <source>
        <dbReference type="Proteomes" id="UP000198923"/>
    </source>
</evidence>
<reference evidence="14 15" key="1">
    <citation type="submission" date="2016-10" db="EMBL/GenBank/DDBJ databases">
        <authorList>
            <person name="de Groot N.N."/>
        </authorList>
    </citation>
    <scope>NUCLEOTIDE SEQUENCE [LARGE SCALE GENOMIC DNA]</scope>
    <source>
        <strain evidence="14 15">CPCC 201354</strain>
    </source>
</reference>
<keyword evidence="6" id="KW-0547">Nucleotide-binding</keyword>
<feature type="region of interest" description="Disordered" evidence="10">
    <location>
        <begin position="608"/>
        <end position="627"/>
    </location>
</feature>
<dbReference type="PANTHER" id="PTHR43394">
    <property type="entry name" value="ATP-DEPENDENT PERMEASE MDL1, MITOCHONDRIAL"/>
    <property type="match status" value="1"/>
</dbReference>
<evidence type="ECO:0000256" key="7">
    <source>
        <dbReference type="ARBA" id="ARBA00022840"/>
    </source>
</evidence>